<proteinExistence type="predicted"/>
<comment type="caution">
    <text evidence="1">The sequence shown here is derived from an EMBL/GenBank/DDBJ whole genome shotgun (WGS) entry which is preliminary data.</text>
</comment>
<organism evidence="1 2">
    <name type="scientific">Listeria booriae</name>
    <dbReference type="NCBI Taxonomy" id="1552123"/>
    <lineage>
        <taxon>Bacteria</taxon>
        <taxon>Bacillati</taxon>
        <taxon>Bacillota</taxon>
        <taxon>Bacilli</taxon>
        <taxon>Bacillales</taxon>
        <taxon>Listeriaceae</taxon>
        <taxon>Listeria</taxon>
    </lineage>
</organism>
<protein>
    <submittedName>
        <fullName evidence="1">Uncharacterized protein</fullName>
    </submittedName>
</protein>
<name>A0A842ADE2_9LIST</name>
<evidence type="ECO:0000313" key="1">
    <source>
        <dbReference type="EMBL" id="MBC1615337.1"/>
    </source>
</evidence>
<dbReference type="AlphaFoldDB" id="A0A842ADE2"/>
<reference evidence="1 2" key="1">
    <citation type="submission" date="2020-03" db="EMBL/GenBank/DDBJ databases">
        <title>Soil Listeria distribution.</title>
        <authorList>
            <person name="Liao J."/>
            <person name="Wiedmann M."/>
        </authorList>
    </citation>
    <scope>NUCLEOTIDE SEQUENCE [LARGE SCALE GENOMIC DNA]</scope>
    <source>
        <strain evidence="1 2">FSL L7-1299</strain>
    </source>
</reference>
<sequence>MTVGQLRSILSNYGDDQEVIIDDFELEDYVEVFDVFSSDDGRVIIQTGQEVYL</sequence>
<accession>A0A842ADE2</accession>
<evidence type="ECO:0000313" key="2">
    <source>
        <dbReference type="Proteomes" id="UP000574104"/>
    </source>
</evidence>
<dbReference type="RefSeq" id="WP_185434232.1">
    <property type="nucleotide sequence ID" value="NZ_JAARSH010000002.1"/>
</dbReference>
<dbReference type="EMBL" id="JAARSH010000002">
    <property type="protein sequence ID" value="MBC1615337.1"/>
    <property type="molecule type" value="Genomic_DNA"/>
</dbReference>
<dbReference type="Proteomes" id="UP000574104">
    <property type="component" value="Unassembled WGS sequence"/>
</dbReference>
<gene>
    <name evidence="1" type="ORF">HB904_04010</name>
</gene>